<dbReference type="Proteomes" id="UP000013776">
    <property type="component" value="Unassembled WGS sequence"/>
</dbReference>
<feature type="region of interest" description="Disordered" evidence="1">
    <location>
        <begin position="1"/>
        <end position="111"/>
    </location>
</feature>
<sequence length="111" mass="11376">MSDSINKGSNSNDALSQDADRVDGKNAATGEASTMINDIAPDTGKPHSRDGQRVGGFNPNDAGGRGTGNEPEEGTPYTQTKPAEQASESHTLPGPSSIGKGQDSKGHNPTQ</sequence>
<evidence type="ECO:0000256" key="1">
    <source>
        <dbReference type="SAM" id="MobiDB-lite"/>
    </source>
</evidence>
<protein>
    <submittedName>
        <fullName evidence="2">Uncharacterized protein</fullName>
    </submittedName>
</protein>
<dbReference type="AlphaFoldDB" id="R4XDE8"/>
<keyword evidence="3" id="KW-1185">Reference proteome</keyword>
<comment type="caution">
    <text evidence="2">The sequence shown here is derived from an EMBL/GenBank/DDBJ whole genome shotgun (WGS) entry which is preliminary data.</text>
</comment>
<organism evidence="2 3">
    <name type="scientific">Taphrina deformans (strain PYCC 5710 / ATCC 11124 / CBS 356.35 / IMI 108563 / JCM 9778 / NBRC 8474)</name>
    <name type="common">Peach leaf curl fungus</name>
    <name type="synonym">Lalaria deformans</name>
    <dbReference type="NCBI Taxonomy" id="1097556"/>
    <lineage>
        <taxon>Eukaryota</taxon>
        <taxon>Fungi</taxon>
        <taxon>Dikarya</taxon>
        <taxon>Ascomycota</taxon>
        <taxon>Taphrinomycotina</taxon>
        <taxon>Taphrinomycetes</taxon>
        <taxon>Taphrinales</taxon>
        <taxon>Taphrinaceae</taxon>
        <taxon>Taphrina</taxon>
    </lineage>
</organism>
<name>R4XDE8_TAPDE</name>
<evidence type="ECO:0000313" key="3">
    <source>
        <dbReference type="Proteomes" id="UP000013776"/>
    </source>
</evidence>
<dbReference type="VEuPathDB" id="FungiDB:TAPDE_003956"/>
<dbReference type="EMBL" id="CAHR02000163">
    <property type="protein sequence ID" value="CCG83631.1"/>
    <property type="molecule type" value="Genomic_DNA"/>
</dbReference>
<feature type="compositionally biased region" description="Polar residues" evidence="1">
    <location>
        <begin position="1"/>
        <end position="15"/>
    </location>
</feature>
<evidence type="ECO:0000313" key="2">
    <source>
        <dbReference type="EMBL" id="CCG83631.1"/>
    </source>
</evidence>
<proteinExistence type="predicted"/>
<feature type="compositionally biased region" description="Basic and acidic residues" evidence="1">
    <location>
        <begin position="102"/>
        <end position="111"/>
    </location>
</feature>
<gene>
    <name evidence="2" type="ORF">TAPDE_003956</name>
</gene>
<feature type="compositionally biased region" description="Polar residues" evidence="1">
    <location>
        <begin position="76"/>
        <end position="90"/>
    </location>
</feature>
<reference evidence="2 3" key="1">
    <citation type="journal article" date="2013" name="MBio">
        <title>Genome sequencing of the plant pathogen Taphrina deformans, the causal agent of peach leaf curl.</title>
        <authorList>
            <person name="Cisse O.H."/>
            <person name="Almeida J.M.G.C.F."/>
            <person name="Fonseca A."/>
            <person name="Kumar A.A."/>
            <person name="Salojaervi J."/>
            <person name="Overmyer K."/>
            <person name="Hauser P.M."/>
            <person name="Pagni M."/>
        </authorList>
    </citation>
    <scope>NUCLEOTIDE SEQUENCE [LARGE SCALE GENOMIC DNA]</scope>
    <source>
        <strain evidence="3">PYCC 5710 / ATCC 11124 / CBS 356.35 / IMI 108563 / JCM 9778 / NBRC 8474</strain>
    </source>
</reference>
<accession>R4XDE8</accession>